<dbReference type="InterPro" id="IPR032675">
    <property type="entry name" value="LRR_dom_sf"/>
</dbReference>
<dbReference type="PANTHER" id="PTHR34145:SF28">
    <property type="entry name" value="F-BOX DOMAIN-CONTAINING PROTEIN"/>
    <property type="match status" value="1"/>
</dbReference>
<evidence type="ECO:0000313" key="5">
    <source>
        <dbReference type="Proteomes" id="UP000655225"/>
    </source>
</evidence>
<comment type="caution">
    <text evidence="4">The sequence shown here is derived from an EMBL/GenBank/DDBJ whole genome shotgun (WGS) entry which is preliminary data.</text>
</comment>
<dbReference type="InterPro" id="IPR055357">
    <property type="entry name" value="LRR_At1g61320_AtMIF1"/>
</dbReference>
<dbReference type="SUPFAM" id="SSF52047">
    <property type="entry name" value="RNI-like"/>
    <property type="match status" value="1"/>
</dbReference>
<dbReference type="InterPro" id="IPR053772">
    <property type="entry name" value="At1g61320/At1g61330-like"/>
</dbReference>
<accession>A0A835DBI5</accession>
<dbReference type="AlphaFoldDB" id="A0A835DBI5"/>
<feature type="region of interest" description="Disordered" evidence="1">
    <location>
        <begin position="1"/>
        <end position="25"/>
    </location>
</feature>
<proteinExistence type="predicted"/>
<dbReference type="Proteomes" id="UP000655225">
    <property type="component" value="Unassembled WGS sequence"/>
</dbReference>
<keyword evidence="5" id="KW-1185">Reference proteome</keyword>
<protein>
    <recommendedName>
        <fullName evidence="6">F-box domain-containing protein</fullName>
    </recommendedName>
</protein>
<evidence type="ECO:0000256" key="1">
    <source>
        <dbReference type="SAM" id="MobiDB-lite"/>
    </source>
</evidence>
<dbReference type="Pfam" id="PF00646">
    <property type="entry name" value="F-box"/>
    <property type="match status" value="1"/>
</dbReference>
<name>A0A835DBI5_TETSI</name>
<gene>
    <name evidence="4" type="ORF">HHK36_016461</name>
</gene>
<dbReference type="PANTHER" id="PTHR34145">
    <property type="entry name" value="OS02G0105600 PROTEIN"/>
    <property type="match status" value="1"/>
</dbReference>
<feature type="compositionally biased region" description="Basic residues" evidence="1">
    <location>
        <begin position="1"/>
        <end position="20"/>
    </location>
</feature>
<dbReference type="SUPFAM" id="SSF81383">
    <property type="entry name" value="F-box domain"/>
    <property type="match status" value="1"/>
</dbReference>
<dbReference type="CDD" id="cd22160">
    <property type="entry name" value="F-box_AtFBL13-like"/>
    <property type="match status" value="1"/>
</dbReference>
<sequence>MGKKLRKKKKRDRNRSRRRNNGLSGSLNATTDLIVEKKGDDVISGLSDEILFHITSFLPFESALGTSILSTSWRNLWNRTVADIEFDGGCIQHLGRLEELVGVIAEYLKSYVGFKLYRPWRIQFQFNQTKILLATIKGNEELHLDFFMGHHRPTSHFECHLDLTRKDLINSHCTTNAFRSVKTLHLISISNRIMNTVSTLISFCQLLESLIIAECPGLQYLHIDANKRLKSLTVVDCPQLKTVYVFAYNLESFRYRGPLPWFCLKYIGCLVDAVLDFRDGPGYYPFSCENLLSFLLDLKNVKILTIHGWLFEVPVPRWLPSAGAIFKRGDFGFTNLKELRWIDSLMDRNKMDVMVSFLKICPSLERIFIEIDSANYGVPRMSSWWGKGEHCFWIDYTNRYASYKRLKHIKTVKIAGFTNREDERLLVKRLLKEVFALEPVIEATSPENCSRPLVEIPAWSKFKQLLESHQEMEYNYQFVEEEGSSDLNTRFSNFCL</sequence>
<dbReference type="Gene3D" id="3.80.10.10">
    <property type="entry name" value="Ribonuclease Inhibitor"/>
    <property type="match status" value="1"/>
</dbReference>
<evidence type="ECO:0000259" key="3">
    <source>
        <dbReference type="Pfam" id="PF23622"/>
    </source>
</evidence>
<evidence type="ECO:0008006" key="6">
    <source>
        <dbReference type="Google" id="ProtNLM"/>
    </source>
</evidence>
<organism evidence="4 5">
    <name type="scientific">Tetracentron sinense</name>
    <name type="common">Spur-leaf</name>
    <dbReference type="NCBI Taxonomy" id="13715"/>
    <lineage>
        <taxon>Eukaryota</taxon>
        <taxon>Viridiplantae</taxon>
        <taxon>Streptophyta</taxon>
        <taxon>Embryophyta</taxon>
        <taxon>Tracheophyta</taxon>
        <taxon>Spermatophyta</taxon>
        <taxon>Magnoliopsida</taxon>
        <taxon>Trochodendrales</taxon>
        <taxon>Trochodendraceae</taxon>
        <taxon>Tetracentron</taxon>
    </lineage>
</organism>
<evidence type="ECO:0000313" key="4">
    <source>
        <dbReference type="EMBL" id="KAF8397543.1"/>
    </source>
</evidence>
<dbReference type="EMBL" id="JABCRI010000011">
    <property type="protein sequence ID" value="KAF8397543.1"/>
    <property type="molecule type" value="Genomic_DNA"/>
</dbReference>
<dbReference type="OMA" id="YLHIDAN"/>
<feature type="domain" description="F-box" evidence="2">
    <location>
        <begin position="43"/>
        <end position="79"/>
    </location>
</feature>
<dbReference type="OrthoDB" id="976179at2759"/>
<feature type="domain" description="At1g61320/AtMIF1 LRR" evidence="3">
    <location>
        <begin position="171"/>
        <end position="437"/>
    </location>
</feature>
<reference evidence="4 5" key="1">
    <citation type="submission" date="2020-04" db="EMBL/GenBank/DDBJ databases">
        <title>Plant Genome Project.</title>
        <authorList>
            <person name="Zhang R.-G."/>
        </authorList>
    </citation>
    <scope>NUCLEOTIDE SEQUENCE [LARGE SCALE GENOMIC DNA]</scope>
    <source>
        <strain evidence="4">YNK0</strain>
        <tissue evidence="4">Leaf</tissue>
    </source>
</reference>
<dbReference type="Gene3D" id="1.20.1280.50">
    <property type="match status" value="1"/>
</dbReference>
<dbReference type="Pfam" id="PF23622">
    <property type="entry name" value="LRR_At1g61320_AtMIF1"/>
    <property type="match status" value="1"/>
</dbReference>
<dbReference type="InterPro" id="IPR001810">
    <property type="entry name" value="F-box_dom"/>
</dbReference>
<dbReference type="InterPro" id="IPR053781">
    <property type="entry name" value="F-box_AtFBL13-like"/>
</dbReference>
<evidence type="ECO:0000259" key="2">
    <source>
        <dbReference type="Pfam" id="PF00646"/>
    </source>
</evidence>
<dbReference type="InterPro" id="IPR036047">
    <property type="entry name" value="F-box-like_dom_sf"/>
</dbReference>